<dbReference type="EMBL" id="FNKP01000004">
    <property type="protein sequence ID" value="SDR54496.1"/>
    <property type="molecule type" value="Genomic_DNA"/>
</dbReference>
<proteinExistence type="predicted"/>
<dbReference type="RefSeq" id="WP_074774119.1">
    <property type="nucleotide sequence ID" value="NZ_FNKP01000004.1"/>
</dbReference>
<dbReference type="AlphaFoldDB" id="A0A1H1JX30"/>
<name>A0A1H1JX30_9BURK</name>
<evidence type="ECO:0000313" key="2">
    <source>
        <dbReference type="Proteomes" id="UP000183487"/>
    </source>
</evidence>
<evidence type="ECO:0000313" key="1">
    <source>
        <dbReference type="EMBL" id="SDR54496.1"/>
    </source>
</evidence>
<reference evidence="2" key="1">
    <citation type="submission" date="2016-10" db="EMBL/GenBank/DDBJ databases">
        <authorList>
            <person name="Varghese N."/>
        </authorList>
    </citation>
    <scope>NUCLEOTIDE SEQUENCE [LARGE SCALE GENOMIC DNA]</scope>
    <source>
        <strain evidence="2">GAS106B</strain>
    </source>
</reference>
<dbReference type="OrthoDB" id="6064800at2"/>
<gene>
    <name evidence="1" type="ORF">SAMN05443245_7441</name>
</gene>
<keyword evidence="2" id="KW-1185">Reference proteome</keyword>
<accession>A0A1H1JX30</accession>
<organism evidence="1 2">
    <name type="scientific">Paraburkholderia fungorum</name>
    <dbReference type="NCBI Taxonomy" id="134537"/>
    <lineage>
        <taxon>Bacteria</taxon>
        <taxon>Pseudomonadati</taxon>
        <taxon>Pseudomonadota</taxon>
        <taxon>Betaproteobacteria</taxon>
        <taxon>Burkholderiales</taxon>
        <taxon>Burkholderiaceae</taxon>
        <taxon>Paraburkholderia</taxon>
    </lineage>
</organism>
<sequence length="67" mass="7761">MLIEHTFRSELTTMWKCIRCRSLIPFEAVEPGIDSFGIYFICPVCRRRNKLVNVGKRGRIALMQTGT</sequence>
<protein>
    <submittedName>
        <fullName evidence="1">Uncharacterized protein</fullName>
    </submittedName>
</protein>
<dbReference type="Proteomes" id="UP000183487">
    <property type="component" value="Unassembled WGS sequence"/>
</dbReference>